<evidence type="ECO:0000313" key="2">
    <source>
        <dbReference type="EMBL" id="PRQ38881.1"/>
    </source>
</evidence>
<dbReference type="OMA" id="EMINIMP"/>
<accession>A0A2P6QXI6</accession>
<dbReference type="InterPro" id="IPR002885">
    <property type="entry name" value="PPR_rpt"/>
</dbReference>
<dbReference type="AlphaFoldDB" id="A0A2P6QXI6"/>
<keyword evidence="3" id="KW-1185">Reference proteome</keyword>
<dbReference type="GO" id="GO:0003723">
    <property type="term" value="F:RNA binding"/>
    <property type="evidence" value="ECO:0007669"/>
    <property type="project" value="InterPro"/>
</dbReference>
<dbReference type="Gramene" id="PRQ38881">
    <property type="protein sequence ID" value="PRQ38881"/>
    <property type="gene ID" value="RchiOBHm_Chr4g0418871"/>
</dbReference>
<dbReference type="Pfam" id="PF12854">
    <property type="entry name" value="PPR_1"/>
    <property type="match status" value="1"/>
</dbReference>
<name>A0A2P6QXI6_ROSCH</name>
<dbReference type="Gene3D" id="1.25.40.10">
    <property type="entry name" value="Tetratricopeptide repeat domain"/>
    <property type="match status" value="1"/>
</dbReference>
<proteinExistence type="predicted"/>
<dbReference type="InterPro" id="IPR046960">
    <property type="entry name" value="PPR_At4g14850-like_plant"/>
</dbReference>
<dbReference type="EMBL" id="PDCK01000042">
    <property type="protein sequence ID" value="PRQ38881.1"/>
    <property type="molecule type" value="Genomic_DNA"/>
</dbReference>
<organism evidence="2 3">
    <name type="scientific">Rosa chinensis</name>
    <name type="common">China rose</name>
    <dbReference type="NCBI Taxonomy" id="74649"/>
    <lineage>
        <taxon>Eukaryota</taxon>
        <taxon>Viridiplantae</taxon>
        <taxon>Streptophyta</taxon>
        <taxon>Embryophyta</taxon>
        <taxon>Tracheophyta</taxon>
        <taxon>Spermatophyta</taxon>
        <taxon>Magnoliopsida</taxon>
        <taxon>eudicotyledons</taxon>
        <taxon>Gunneridae</taxon>
        <taxon>Pentapetalae</taxon>
        <taxon>rosids</taxon>
        <taxon>fabids</taxon>
        <taxon>Rosales</taxon>
        <taxon>Rosaceae</taxon>
        <taxon>Rosoideae</taxon>
        <taxon>Rosoideae incertae sedis</taxon>
        <taxon>Rosa</taxon>
    </lineage>
</organism>
<evidence type="ECO:0000313" key="3">
    <source>
        <dbReference type="Proteomes" id="UP000238479"/>
    </source>
</evidence>
<dbReference type="PANTHER" id="PTHR47926">
    <property type="entry name" value="PENTATRICOPEPTIDE REPEAT-CONTAINING PROTEIN"/>
    <property type="match status" value="1"/>
</dbReference>
<sequence length="100" mass="11047">MKNVYHIQPNIKHYGCMVDLLGRAGRVEDAEKMIRSMPMKADVVIWGTLLAACTTHGNLEIGEMAEKNLTLLDPSHGASTVLMPNLLVDAGKWEEASLER</sequence>
<reference evidence="2 3" key="1">
    <citation type="journal article" date="2018" name="Nat. Genet.">
        <title>The Rosa genome provides new insights in the design of modern roses.</title>
        <authorList>
            <person name="Bendahmane M."/>
        </authorList>
    </citation>
    <scope>NUCLEOTIDE SEQUENCE [LARGE SCALE GENOMIC DNA]</scope>
    <source>
        <strain evidence="3">cv. Old Blush</strain>
    </source>
</reference>
<dbReference type="STRING" id="74649.A0A2P6QXI6"/>
<protein>
    <submittedName>
        <fullName evidence="2">Putative pentatricopeptide</fullName>
    </submittedName>
</protein>
<dbReference type="GO" id="GO:0009451">
    <property type="term" value="P:RNA modification"/>
    <property type="evidence" value="ECO:0007669"/>
    <property type="project" value="InterPro"/>
</dbReference>
<comment type="caution">
    <text evidence="2">The sequence shown here is derived from an EMBL/GenBank/DDBJ whole genome shotgun (WGS) entry which is preliminary data.</text>
</comment>
<gene>
    <name evidence="2" type="ORF">RchiOBHm_Chr4g0418871</name>
</gene>
<keyword evidence="1" id="KW-0677">Repeat</keyword>
<dbReference type="InterPro" id="IPR011990">
    <property type="entry name" value="TPR-like_helical_dom_sf"/>
</dbReference>
<dbReference type="NCBIfam" id="TIGR00756">
    <property type="entry name" value="PPR"/>
    <property type="match status" value="1"/>
</dbReference>
<dbReference type="Proteomes" id="UP000238479">
    <property type="component" value="Chromosome 4"/>
</dbReference>
<evidence type="ECO:0000256" key="1">
    <source>
        <dbReference type="ARBA" id="ARBA00022737"/>
    </source>
</evidence>
<dbReference type="PANTHER" id="PTHR47926:SF407">
    <property type="entry name" value="(WILD MALAYSIAN BANANA) HYPOTHETICAL PROTEIN"/>
    <property type="match status" value="1"/>
</dbReference>